<dbReference type="InterPro" id="IPR027417">
    <property type="entry name" value="P-loop_NTPase"/>
</dbReference>
<keyword evidence="2" id="KW-0813">Transport</keyword>
<keyword evidence="3" id="KW-0547">Nucleotide-binding</keyword>
<dbReference type="CDD" id="cd03255">
    <property type="entry name" value="ABC_MJ0796_LolCDE_FtsE"/>
    <property type="match status" value="1"/>
</dbReference>
<evidence type="ECO:0000313" key="6">
    <source>
        <dbReference type="EMBL" id="MFC3852966.1"/>
    </source>
</evidence>
<sequence>MSNVVLECRDVTKEYQVGPQVVRVFDGLSMRLEAGEMVSIVGASGSGKSTLLHLLAGLDLPTAGNVLVNGEDLLDMTERHRSAVRNAYLGFVFQFHHLLHEFTALDNVLMPARIARRPSKDDQDYALHLLDQVGVAHRAQHKPSELSGGERQRVAIARALMNRPQVVLMDEPTGNLDAQTSAQVQEVILGLNRVANCTFVIVTHNAELAEPLPHRLRLYNGQLERY</sequence>
<reference evidence="7" key="1">
    <citation type="journal article" date="2019" name="Int. J. Syst. Evol. Microbiol.">
        <title>The Global Catalogue of Microorganisms (GCM) 10K type strain sequencing project: providing services to taxonomists for standard genome sequencing and annotation.</title>
        <authorList>
            <consortium name="The Broad Institute Genomics Platform"/>
            <consortium name="The Broad Institute Genome Sequencing Center for Infectious Disease"/>
            <person name="Wu L."/>
            <person name="Ma J."/>
        </authorList>
    </citation>
    <scope>NUCLEOTIDE SEQUENCE [LARGE SCALE GENOMIC DNA]</scope>
    <source>
        <strain evidence="7">IBRC 10765</strain>
    </source>
</reference>
<dbReference type="SMART" id="SM00382">
    <property type="entry name" value="AAA"/>
    <property type="match status" value="1"/>
</dbReference>
<dbReference type="InterPro" id="IPR003439">
    <property type="entry name" value="ABC_transporter-like_ATP-bd"/>
</dbReference>
<dbReference type="PROSITE" id="PS50893">
    <property type="entry name" value="ABC_TRANSPORTER_2"/>
    <property type="match status" value="1"/>
</dbReference>
<proteinExistence type="inferred from homology"/>
<dbReference type="GO" id="GO:0005524">
    <property type="term" value="F:ATP binding"/>
    <property type="evidence" value="ECO:0007669"/>
    <property type="project" value="UniProtKB-KW"/>
</dbReference>
<dbReference type="RefSeq" id="WP_380695670.1">
    <property type="nucleotide sequence ID" value="NZ_JBHRYR010000003.1"/>
</dbReference>
<protein>
    <submittedName>
        <fullName evidence="6">ABC transporter ATP-binding protein</fullName>
    </submittedName>
</protein>
<organism evidence="6 7">
    <name type="scientific">Saccharospirillum mangrovi</name>
    <dbReference type="NCBI Taxonomy" id="2161747"/>
    <lineage>
        <taxon>Bacteria</taxon>
        <taxon>Pseudomonadati</taxon>
        <taxon>Pseudomonadota</taxon>
        <taxon>Gammaproteobacteria</taxon>
        <taxon>Oceanospirillales</taxon>
        <taxon>Saccharospirillaceae</taxon>
        <taxon>Saccharospirillum</taxon>
    </lineage>
</organism>
<comment type="similarity">
    <text evidence="1">Belongs to the ABC transporter superfamily.</text>
</comment>
<keyword evidence="7" id="KW-1185">Reference proteome</keyword>
<comment type="caution">
    <text evidence="6">The sequence shown here is derived from an EMBL/GenBank/DDBJ whole genome shotgun (WGS) entry which is preliminary data.</text>
</comment>
<name>A0ABV7ZXT9_9GAMM</name>
<dbReference type="EMBL" id="JBHRYR010000003">
    <property type="protein sequence ID" value="MFC3852966.1"/>
    <property type="molecule type" value="Genomic_DNA"/>
</dbReference>
<dbReference type="Pfam" id="PF00005">
    <property type="entry name" value="ABC_tran"/>
    <property type="match status" value="1"/>
</dbReference>
<dbReference type="InterPro" id="IPR017871">
    <property type="entry name" value="ABC_transporter-like_CS"/>
</dbReference>
<evidence type="ECO:0000256" key="2">
    <source>
        <dbReference type="ARBA" id="ARBA00022448"/>
    </source>
</evidence>
<dbReference type="Proteomes" id="UP001595617">
    <property type="component" value="Unassembled WGS sequence"/>
</dbReference>
<dbReference type="PANTHER" id="PTHR24220:SF689">
    <property type="entry name" value="LIPOPROTEIN-RELEASING SYSTEM ATP-BINDING PROTEIN LOLD"/>
    <property type="match status" value="1"/>
</dbReference>
<evidence type="ECO:0000256" key="4">
    <source>
        <dbReference type="ARBA" id="ARBA00022840"/>
    </source>
</evidence>
<evidence type="ECO:0000256" key="3">
    <source>
        <dbReference type="ARBA" id="ARBA00022741"/>
    </source>
</evidence>
<dbReference type="InterPro" id="IPR015854">
    <property type="entry name" value="ABC_transpr_LolD-like"/>
</dbReference>
<evidence type="ECO:0000313" key="7">
    <source>
        <dbReference type="Proteomes" id="UP001595617"/>
    </source>
</evidence>
<feature type="domain" description="ABC transporter" evidence="5">
    <location>
        <begin position="6"/>
        <end position="226"/>
    </location>
</feature>
<keyword evidence="4 6" id="KW-0067">ATP-binding</keyword>
<dbReference type="SUPFAM" id="SSF52540">
    <property type="entry name" value="P-loop containing nucleoside triphosphate hydrolases"/>
    <property type="match status" value="1"/>
</dbReference>
<dbReference type="InterPro" id="IPR017911">
    <property type="entry name" value="MacB-like_ATP-bd"/>
</dbReference>
<dbReference type="Gene3D" id="3.40.50.300">
    <property type="entry name" value="P-loop containing nucleotide triphosphate hydrolases"/>
    <property type="match status" value="1"/>
</dbReference>
<dbReference type="PROSITE" id="PS00211">
    <property type="entry name" value="ABC_TRANSPORTER_1"/>
    <property type="match status" value="1"/>
</dbReference>
<dbReference type="PANTHER" id="PTHR24220">
    <property type="entry name" value="IMPORT ATP-BINDING PROTEIN"/>
    <property type="match status" value="1"/>
</dbReference>
<evidence type="ECO:0000256" key="1">
    <source>
        <dbReference type="ARBA" id="ARBA00005417"/>
    </source>
</evidence>
<gene>
    <name evidence="6" type="ORF">ACFOOG_09015</name>
</gene>
<dbReference type="InterPro" id="IPR003593">
    <property type="entry name" value="AAA+_ATPase"/>
</dbReference>
<evidence type="ECO:0000259" key="5">
    <source>
        <dbReference type="PROSITE" id="PS50893"/>
    </source>
</evidence>
<accession>A0ABV7ZXT9</accession>